<dbReference type="EMBL" id="BGZK01000636">
    <property type="protein sequence ID" value="GBP53959.1"/>
    <property type="molecule type" value="Genomic_DNA"/>
</dbReference>
<evidence type="ECO:0000313" key="3">
    <source>
        <dbReference type="Proteomes" id="UP000299102"/>
    </source>
</evidence>
<feature type="compositionally biased region" description="Basic residues" evidence="1">
    <location>
        <begin position="98"/>
        <end position="111"/>
    </location>
</feature>
<sequence>MRRSLYTHEKPAPRPHCELRSAMLRAASSTPLPQNKYIQKYFKQEKSDNSFTIIIEVLSFDLHTNVTVKVCDFFIMKVCLQIKEDNKLMSRRPPPAARLRRQHFATRVRQA</sequence>
<feature type="region of interest" description="Disordered" evidence="1">
    <location>
        <begin position="90"/>
        <end position="111"/>
    </location>
</feature>
<dbReference type="AlphaFoldDB" id="A0A4C1WUQ9"/>
<comment type="caution">
    <text evidence="2">The sequence shown here is derived from an EMBL/GenBank/DDBJ whole genome shotgun (WGS) entry which is preliminary data.</text>
</comment>
<protein>
    <submittedName>
        <fullName evidence="2">Uncharacterized protein</fullName>
    </submittedName>
</protein>
<evidence type="ECO:0000313" key="2">
    <source>
        <dbReference type="EMBL" id="GBP53959.1"/>
    </source>
</evidence>
<name>A0A4C1WUQ9_EUMVA</name>
<accession>A0A4C1WUQ9</accession>
<proteinExistence type="predicted"/>
<dbReference type="Proteomes" id="UP000299102">
    <property type="component" value="Unassembled WGS sequence"/>
</dbReference>
<keyword evidence="3" id="KW-1185">Reference proteome</keyword>
<gene>
    <name evidence="2" type="ORF">EVAR_96637_1</name>
</gene>
<reference evidence="2 3" key="1">
    <citation type="journal article" date="2019" name="Commun. Biol.">
        <title>The bagworm genome reveals a unique fibroin gene that provides high tensile strength.</title>
        <authorList>
            <person name="Kono N."/>
            <person name="Nakamura H."/>
            <person name="Ohtoshi R."/>
            <person name="Tomita M."/>
            <person name="Numata K."/>
            <person name="Arakawa K."/>
        </authorList>
    </citation>
    <scope>NUCLEOTIDE SEQUENCE [LARGE SCALE GENOMIC DNA]</scope>
</reference>
<organism evidence="2 3">
    <name type="scientific">Eumeta variegata</name>
    <name type="common">Bagworm moth</name>
    <name type="synonym">Eumeta japonica</name>
    <dbReference type="NCBI Taxonomy" id="151549"/>
    <lineage>
        <taxon>Eukaryota</taxon>
        <taxon>Metazoa</taxon>
        <taxon>Ecdysozoa</taxon>
        <taxon>Arthropoda</taxon>
        <taxon>Hexapoda</taxon>
        <taxon>Insecta</taxon>
        <taxon>Pterygota</taxon>
        <taxon>Neoptera</taxon>
        <taxon>Endopterygota</taxon>
        <taxon>Lepidoptera</taxon>
        <taxon>Glossata</taxon>
        <taxon>Ditrysia</taxon>
        <taxon>Tineoidea</taxon>
        <taxon>Psychidae</taxon>
        <taxon>Oiketicinae</taxon>
        <taxon>Eumeta</taxon>
    </lineage>
</organism>
<evidence type="ECO:0000256" key="1">
    <source>
        <dbReference type="SAM" id="MobiDB-lite"/>
    </source>
</evidence>